<name>A0A645HI40_9ZZZZ</name>
<organism evidence="1">
    <name type="scientific">bioreactor metagenome</name>
    <dbReference type="NCBI Taxonomy" id="1076179"/>
    <lineage>
        <taxon>unclassified sequences</taxon>
        <taxon>metagenomes</taxon>
        <taxon>ecological metagenomes</taxon>
    </lineage>
</organism>
<gene>
    <name evidence="1" type="ORF">SDC9_185380</name>
</gene>
<proteinExistence type="predicted"/>
<evidence type="ECO:0000313" key="1">
    <source>
        <dbReference type="EMBL" id="MPN37859.1"/>
    </source>
</evidence>
<accession>A0A645HI40</accession>
<dbReference type="AlphaFoldDB" id="A0A645HI40"/>
<dbReference type="EMBL" id="VSSQ01092746">
    <property type="protein sequence ID" value="MPN37859.1"/>
    <property type="molecule type" value="Genomic_DNA"/>
</dbReference>
<protein>
    <recommendedName>
        <fullName evidence="2">DNA (cytosine-5-)-methyltransferase</fullName>
    </recommendedName>
</protein>
<sequence>MDDADCRGLTRNKWREHAFEFAFRCWWPVEPDVGRVAHGVSSRVDRLKCLGNAVVPQQVYPILKAIADIETGRTEAVG</sequence>
<comment type="caution">
    <text evidence="1">The sequence shown here is derived from an EMBL/GenBank/DDBJ whole genome shotgun (WGS) entry which is preliminary data.</text>
</comment>
<evidence type="ECO:0008006" key="2">
    <source>
        <dbReference type="Google" id="ProtNLM"/>
    </source>
</evidence>
<reference evidence="1" key="1">
    <citation type="submission" date="2019-08" db="EMBL/GenBank/DDBJ databases">
        <authorList>
            <person name="Kucharzyk K."/>
            <person name="Murdoch R.W."/>
            <person name="Higgins S."/>
            <person name="Loffler F."/>
        </authorList>
    </citation>
    <scope>NUCLEOTIDE SEQUENCE</scope>
</reference>